<dbReference type="SUPFAM" id="SSF56935">
    <property type="entry name" value="Porins"/>
    <property type="match status" value="1"/>
</dbReference>
<organism evidence="2 3">
    <name type="scientific">Candidatus Glassbacteria bacterium RIFCSPLOWO2_12_FULL_58_11</name>
    <dbReference type="NCBI Taxonomy" id="1817867"/>
    <lineage>
        <taxon>Bacteria</taxon>
        <taxon>Candidatus Glassiibacteriota</taxon>
    </lineage>
</organism>
<feature type="domain" description="Type IX secretion system protein PorV" evidence="1">
    <location>
        <begin position="41"/>
        <end position="215"/>
    </location>
</feature>
<comment type="caution">
    <text evidence="2">The sequence shown here is derived from an EMBL/GenBank/DDBJ whole genome shotgun (WGS) entry which is preliminary data.</text>
</comment>
<dbReference type="EMBL" id="MFIX01000145">
    <property type="protein sequence ID" value="OGG03414.1"/>
    <property type="molecule type" value="Genomic_DNA"/>
</dbReference>
<sequence length="392" mass="42342">MLALAAMSLFGQGIQSREYTGLDKYVTQGRPANLSFAGVRAAEFLTIPVGARGIALGDAYTAVADDISAIWYNPAGLGLMENAQIMATIVDYTMDLTYSFVGGATPVGDGRVVLGGFFGYLDIGEMKITTVENPNGDGRVFGAYDFQMGGSVALTFSDRFTGGLNLKYVHQDVFNNISGNAFAIDAGGIYHTDFAGREIKLAFAVQNLGTNITMDGPVLNAPIGAEGRGETGTATVPDGYGDYSTDPEAIMRRTVREGAYRTHTYHLPTVVKLALSYNLYSSANTNLLVTGEFDRNNYMPTSYSAGTELNYNFTSYLSGAARLGWKIQTDEFTQDADNFGVAYNGDDPTFRGLSFGGGIKRNIRSRTLEFNYAYRNKGRLSADNFFSVAFGF</sequence>
<proteinExistence type="predicted"/>
<reference evidence="2 3" key="1">
    <citation type="journal article" date="2016" name="Nat. Commun.">
        <title>Thousands of microbial genomes shed light on interconnected biogeochemical processes in an aquifer system.</title>
        <authorList>
            <person name="Anantharaman K."/>
            <person name="Brown C.T."/>
            <person name="Hug L.A."/>
            <person name="Sharon I."/>
            <person name="Castelle C.J."/>
            <person name="Probst A.J."/>
            <person name="Thomas B.C."/>
            <person name="Singh A."/>
            <person name="Wilkins M.J."/>
            <person name="Karaoz U."/>
            <person name="Brodie E.L."/>
            <person name="Williams K.H."/>
            <person name="Hubbard S.S."/>
            <person name="Banfield J.F."/>
        </authorList>
    </citation>
    <scope>NUCLEOTIDE SEQUENCE [LARGE SCALE GENOMIC DNA]</scope>
</reference>
<evidence type="ECO:0000313" key="2">
    <source>
        <dbReference type="EMBL" id="OGG03414.1"/>
    </source>
</evidence>
<dbReference type="NCBIfam" id="NF033709">
    <property type="entry name" value="PorV_fam"/>
    <property type="match status" value="1"/>
</dbReference>
<dbReference type="Gene3D" id="2.40.160.60">
    <property type="entry name" value="Outer membrane protein transport protein (OMPP1/FadL/TodX)"/>
    <property type="match status" value="1"/>
</dbReference>
<dbReference type="AlphaFoldDB" id="A0A1F5YTH7"/>
<dbReference type="STRING" id="1817867.A3F83_01115"/>
<dbReference type="Proteomes" id="UP000179129">
    <property type="component" value="Unassembled WGS sequence"/>
</dbReference>
<evidence type="ECO:0000313" key="3">
    <source>
        <dbReference type="Proteomes" id="UP000179129"/>
    </source>
</evidence>
<dbReference type="Pfam" id="PF19572">
    <property type="entry name" value="PorV"/>
    <property type="match status" value="1"/>
</dbReference>
<gene>
    <name evidence="2" type="ORF">A3F83_01115</name>
</gene>
<dbReference type="InterPro" id="IPR045741">
    <property type="entry name" value="PorV"/>
</dbReference>
<accession>A0A1F5YTH7</accession>
<protein>
    <recommendedName>
        <fullName evidence="1">Type IX secretion system protein PorV domain-containing protein</fullName>
    </recommendedName>
</protein>
<evidence type="ECO:0000259" key="1">
    <source>
        <dbReference type="Pfam" id="PF19572"/>
    </source>
</evidence>
<name>A0A1F5YTH7_9BACT</name>